<evidence type="ECO:0000313" key="2">
    <source>
        <dbReference type="EMBL" id="ROQ52915.1"/>
    </source>
</evidence>
<reference evidence="2 3" key="1">
    <citation type="submission" date="2018-11" db="EMBL/GenBank/DDBJ databases">
        <title>Genomic analyses of the natural microbiome of Caenorhabditis elegans.</title>
        <authorList>
            <person name="Samuel B."/>
        </authorList>
    </citation>
    <scope>NUCLEOTIDE SEQUENCE [LARGE SCALE GENOMIC DNA]</scope>
    <source>
        <strain evidence="2 3">BIGb0473</strain>
    </source>
</reference>
<accession>A0A9X8EJ41</accession>
<protein>
    <submittedName>
        <fullName evidence="2">Z1 domain-containing protein</fullName>
    </submittedName>
</protein>
<evidence type="ECO:0000259" key="1">
    <source>
        <dbReference type="Pfam" id="PF10593"/>
    </source>
</evidence>
<gene>
    <name evidence="2" type="ORF">EDF85_0662</name>
</gene>
<name>A0A9X8EJ41_PSEPU</name>
<dbReference type="Pfam" id="PF10593">
    <property type="entry name" value="Z1"/>
    <property type="match status" value="1"/>
</dbReference>
<dbReference type="Proteomes" id="UP000269115">
    <property type="component" value="Unassembled WGS sequence"/>
</dbReference>
<feature type="domain" description="Putative endonuclease Z1" evidence="1">
    <location>
        <begin position="405"/>
        <end position="629"/>
    </location>
</feature>
<dbReference type="EMBL" id="RJUR01000011">
    <property type="protein sequence ID" value="ROQ52915.1"/>
    <property type="molecule type" value="Genomic_DNA"/>
</dbReference>
<organism evidence="2 3">
    <name type="scientific">Pseudomonas putida</name>
    <name type="common">Arthrobacter siderocapsulatus</name>
    <dbReference type="NCBI Taxonomy" id="303"/>
    <lineage>
        <taxon>Bacteria</taxon>
        <taxon>Pseudomonadati</taxon>
        <taxon>Pseudomonadota</taxon>
        <taxon>Gammaproteobacteria</taxon>
        <taxon>Pseudomonadales</taxon>
        <taxon>Pseudomonadaceae</taxon>
        <taxon>Pseudomonas</taxon>
    </lineage>
</organism>
<evidence type="ECO:0000313" key="3">
    <source>
        <dbReference type="Proteomes" id="UP000269115"/>
    </source>
</evidence>
<proteinExistence type="predicted"/>
<comment type="caution">
    <text evidence="2">The sequence shown here is derived from an EMBL/GenBank/DDBJ whole genome shotgun (WGS) entry which is preliminary data.</text>
</comment>
<dbReference type="SUPFAM" id="SSF52540">
    <property type="entry name" value="P-loop containing nucleoside triphosphate hydrolases"/>
    <property type="match status" value="1"/>
</dbReference>
<dbReference type="InterPro" id="IPR018310">
    <property type="entry name" value="Put_endonuclease_Z1-dom"/>
</dbReference>
<dbReference type="AlphaFoldDB" id="A0A9X8EJ41"/>
<dbReference type="InterPro" id="IPR027417">
    <property type="entry name" value="P-loop_NTPase"/>
</dbReference>
<sequence length="917" mass="102221">MDFDASLSFLRVEIDRRIKGRFPVPQGFLDTHVKEVSALASILDEELASRLIRHLETIYGTQQGEGHVLKTDFQDWYPGRKGEIDFYYWRRLQKYWLDHSILPVQVVQSVDKVTDEILGYLGDPLEGDSWRRRGLVMGHVQSGKTTNYSALIAKAADAGYRVIVVLAGLTNSLRYQTQVRLDQTFVGKSSLGDNFVSEIYPVSYVLKGLEGEGGEIRHPFCGTTQSADFSVKTAKSVGATEGNFADPILFVTKKNEKVLARLADWLRGLRQDGQLEGPMLLIDDEADNASVNTAKDPGVTTRINARIRELLSCSRRSSYVGYTATPFANIFIDPDTEDSMLKDDLFPEHFIKSLEPPGNYIGAEKLFSDGGELFEACVREIPGDYLDLLPLSHKSGDPVSELPESLEDAVLEYTVFRAIRVLAGESRRHSSMLVNVSRFNAIQRQIHDLIYLQLQDLKAAVDAWASSSSWGSSRLLSRLHETWEKEYAEHCDFGWDDVRGALRRGLAPVEVRLVNMQGGGLDYTKAPESGMHVIAVGGLALARGLTLEGLVVSYVLRNVGAADTLLQMGRWFGYRPGYERLCRIHATGEMLGDFREVSNAVEELREDLVRMERMGITPNEFGLKVRQSPTGIAITAANKMRAAKPVLMAVDLSTKHLQAFELFNDGSINAEHFAAVTSLVEELGTGWAEHEVPDDGALVWKGVGVALVQELLRKFKLPQLHFALGYDGRSLTSDYIADRASGELALWDIAIPFRRTGDPGIGFPFGRGGGKNIYCRVRHSGVSKSDDPNAVKITAKNVVADAARTDLQYGEREELREQITKIESEFPDFSPEMQYLMARTRPLLLIHLLDFELKKSDEKSKKLDFEAGKPVVSISLAFPDTGVAPQPREYAVTKRLAQMMERQRQEAESDEDLDGDE</sequence>